<organism evidence="2 3">
    <name type="scientific">Lasius niger</name>
    <name type="common">Black garden ant</name>
    <dbReference type="NCBI Taxonomy" id="67767"/>
    <lineage>
        <taxon>Eukaryota</taxon>
        <taxon>Metazoa</taxon>
        <taxon>Ecdysozoa</taxon>
        <taxon>Arthropoda</taxon>
        <taxon>Hexapoda</taxon>
        <taxon>Insecta</taxon>
        <taxon>Pterygota</taxon>
        <taxon>Neoptera</taxon>
        <taxon>Endopterygota</taxon>
        <taxon>Hymenoptera</taxon>
        <taxon>Apocrita</taxon>
        <taxon>Aculeata</taxon>
        <taxon>Formicoidea</taxon>
        <taxon>Formicidae</taxon>
        <taxon>Formicinae</taxon>
        <taxon>Lasius</taxon>
        <taxon>Lasius</taxon>
    </lineage>
</organism>
<dbReference type="InterPro" id="IPR000477">
    <property type="entry name" value="RT_dom"/>
</dbReference>
<dbReference type="InterPro" id="IPR052560">
    <property type="entry name" value="RdDP_mobile_element"/>
</dbReference>
<dbReference type="InterPro" id="IPR043502">
    <property type="entry name" value="DNA/RNA_pol_sf"/>
</dbReference>
<dbReference type="PROSITE" id="PS50878">
    <property type="entry name" value="RT_POL"/>
    <property type="match status" value="1"/>
</dbReference>
<keyword evidence="2" id="KW-0695">RNA-directed DNA polymerase</keyword>
<dbReference type="PANTHER" id="PTHR36688">
    <property type="entry name" value="ENDO/EXONUCLEASE/PHOSPHATASE DOMAIN-CONTAINING PROTEIN"/>
    <property type="match status" value="1"/>
</dbReference>
<evidence type="ECO:0000313" key="2">
    <source>
        <dbReference type="EMBL" id="KMQ83177.1"/>
    </source>
</evidence>
<dbReference type="EMBL" id="LBMM01020930">
    <property type="protein sequence ID" value="KMQ83177.1"/>
    <property type="molecule type" value="Genomic_DNA"/>
</dbReference>
<dbReference type="GO" id="GO:0003964">
    <property type="term" value="F:RNA-directed DNA polymerase activity"/>
    <property type="evidence" value="ECO:0007669"/>
    <property type="project" value="UniProtKB-KW"/>
</dbReference>
<keyword evidence="2" id="KW-0808">Transferase</keyword>
<keyword evidence="3" id="KW-1185">Reference proteome</keyword>
<evidence type="ECO:0000259" key="1">
    <source>
        <dbReference type="PROSITE" id="PS50878"/>
    </source>
</evidence>
<keyword evidence="2" id="KW-0548">Nucleotidyltransferase</keyword>
<dbReference type="STRING" id="67767.A0A0J7JYL6"/>
<accession>A0A0J7JYL6</accession>
<dbReference type="AlphaFoldDB" id="A0A0J7JYL6"/>
<dbReference type="GO" id="GO:0004519">
    <property type="term" value="F:endonuclease activity"/>
    <property type="evidence" value="ECO:0007669"/>
    <property type="project" value="UniProtKB-KW"/>
</dbReference>
<keyword evidence="2" id="KW-0255">Endonuclease</keyword>
<evidence type="ECO:0000313" key="3">
    <source>
        <dbReference type="Proteomes" id="UP000036403"/>
    </source>
</evidence>
<dbReference type="SUPFAM" id="SSF56672">
    <property type="entry name" value="DNA/RNA polymerases"/>
    <property type="match status" value="1"/>
</dbReference>
<dbReference type="OrthoDB" id="7701067at2759"/>
<protein>
    <submittedName>
        <fullName evidence="2">Ap-like endonuclease reverse transcriptase protein</fullName>
    </submittedName>
</protein>
<feature type="domain" description="Reverse transcriptase" evidence="1">
    <location>
        <begin position="1"/>
        <end position="225"/>
    </location>
</feature>
<comment type="caution">
    <text evidence="2">The sequence shown here is derived from an EMBL/GenBank/DDBJ whole genome shotgun (WGS) entry which is preliminary data.</text>
</comment>
<dbReference type="Proteomes" id="UP000036403">
    <property type="component" value="Unassembled WGS sequence"/>
</dbReference>
<keyword evidence="2" id="KW-0378">Hydrolase</keyword>
<dbReference type="Pfam" id="PF00078">
    <property type="entry name" value="RVT_1"/>
    <property type="match status" value="1"/>
</dbReference>
<sequence>MRTLKNVEKNIKWNNWKTKDRKEEIRKEIDKLAPPSVITQIKIQGIDEYKEKEIEEELSKEEVRRALEMIRRNSAPGRDGIEYKMKRTKDLNMKDTEFIINERETVHRIVTKGLPQGAVLSPLLYALYTNNIMNNIEEEVQTVQFADDIAVYITSGDRGQNRDKIEQSVNTIRNNLQKIGLELEPKKTILIEFSKHGGWDKNLSITIEDTRIPNVKEAKFLGIWLDNKLTFHKQVQKVRGKVNKANAIMKYLNKKSKVTFPNQKEELRKD</sequence>
<dbReference type="InterPro" id="IPR043128">
    <property type="entry name" value="Rev_trsase/Diguanyl_cyclase"/>
</dbReference>
<dbReference type="Gene3D" id="3.30.70.270">
    <property type="match status" value="1"/>
</dbReference>
<proteinExistence type="predicted"/>
<dbReference type="PANTHER" id="PTHR36688:SF1">
    <property type="entry name" value="ENDONUCLEASE_EXONUCLEASE_PHOSPHATASE DOMAIN-CONTAINING PROTEIN"/>
    <property type="match status" value="1"/>
</dbReference>
<reference evidence="2 3" key="1">
    <citation type="submission" date="2015-04" db="EMBL/GenBank/DDBJ databases">
        <title>Lasius niger genome sequencing.</title>
        <authorList>
            <person name="Konorov E.A."/>
            <person name="Nikitin M.A."/>
            <person name="Kirill M.V."/>
            <person name="Chang P."/>
        </authorList>
    </citation>
    <scope>NUCLEOTIDE SEQUENCE [LARGE SCALE GENOMIC DNA]</scope>
    <source>
        <tissue evidence="2">Whole</tissue>
    </source>
</reference>
<gene>
    <name evidence="2" type="ORF">RF55_20713</name>
</gene>
<name>A0A0J7JYL6_LASNI</name>
<keyword evidence="2" id="KW-0540">Nuclease</keyword>
<dbReference type="PaxDb" id="67767-A0A0J7JYL6"/>